<evidence type="ECO:0000256" key="1">
    <source>
        <dbReference type="SAM" id="MobiDB-lite"/>
    </source>
</evidence>
<name>A0A263D5B5_9PSEU</name>
<feature type="transmembrane region" description="Helical" evidence="2">
    <location>
        <begin position="257"/>
        <end position="279"/>
    </location>
</feature>
<feature type="transmembrane region" description="Helical" evidence="2">
    <location>
        <begin position="232"/>
        <end position="251"/>
    </location>
</feature>
<proteinExistence type="predicted"/>
<feature type="transmembrane region" description="Helical" evidence="2">
    <location>
        <begin position="591"/>
        <end position="612"/>
    </location>
</feature>
<protein>
    <submittedName>
        <fullName evidence="3">Uncharacterized protein</fullName>
    </submittedName>
</protein>
<keyword evidence="2" id="KW-0812">Transmembrane</keyword>
<sequence>MPFPGPDTRVVELRVPGLIGSGGESGGGSLLDSVTTVDVAGDGVGRVVRPADRLRRPAPGPVLQALGRSMPRTLEGYLWNGMTSGGAAKATWALLFPFSLANVAFWMLPPVPDASRTARVLGAACRGLLRVAALLLTMLLISQLAVISLDLLAAQCLAPGAACLPDAPSWLRETDWVRTTIGILPLLLVISVLYRVSGADWPVHAEDPPGDHSARLPGDGLRARADVPALRCLHAVVALACVALLPLGGPFQVPDGAFGVVAWSVALGLLAVSLVAALANDAGGPAVLGAWPRRILLTLSVALVVAVAVDRTPLPVARPATRPLAGADGTVEGIGATLLVVCVLFAVLLVPAALLARPSWRALPRRLRPWAGGWAAAPALALAGLLGGGFGAGLGIAARKLIGTDELRLPASYELMAILWGAGLLFAVLQALYMFGVAVPLRRLRRGVPDVVKLMQPGAGDRREAAAAWARSSWERRNLHRFAITQAMAMSAGALALVVVRLGLGELPSWLDQLSTVGVLALGALAAGLVRVIYTAATGPERSRHLGALADLVCFWPRAAHPTVPPCYALKVVPELAARTKEHLAEPNTRVVLAGYHIGGLLAVVTAARLMATLPERDRERVGVLTAGSPLQWGYERAFPSVLGHRSLAELHGLLGGRWRGLCRGTDTFGGGATTWRHEVVDGRLHGVGYLPDGTVGPVRPAAEGPAGALVLGGDHWLPDPIRGPTPGHRWAAGVLKHADYLADPEWDRAVAMAAGLLRPGRPATPSAEQVPLFPDLSALSRSPAVQHPEPHN</sequence>
<dbReference type="EMBL" id="NKYE01000004">
    <property type="protein sequence ID" value="OZM73692.1"/>
    <property type="molecule type" value="Genomic_DNA"/>
</dbReference>
<accession>A0A263D5B5</accession>
<feature type="transmembrane region" description="Helical" evidence="2">
    <location>
        <begin position="377"/>
        <end position="398"/>
    </location>
</feature>
<feature type="transmembrane region" description="Helical" evidence="2">
    <location>
        <begin position="128"/>
        <end position="149"/>
    </location>
</feature>
<feature type="transmembrane region" description="Helical" evidence="2">
    <location>
        <begin position="291"/>
        <end position="309"/>
    </location>
</feature>
<dbReference type="InterPro" id="IPR029058">
    <property type="entry name" value="AB_hydrolase_fold"/>
</dbReference>
<keyword evidence="2" id="KW-0472">Membrane</keyword>
<evidence type="ECO:0000256" key="2">
    <source>
        <dbReference type="SAM" id="Phobius"/>
    </source>
</evidence>
<feature type="transmembrane region" description="Helical" evidence="2">
    <location>
        <begin position="514"/>
        <end position="534"/>
    </location>
</feature>
<feature type="transmembrane region" description="Helical" evidence="2">
    <location>
        <begin position="90"/>
        <end position="108"/>
    </location>
</feature>
<organism evidence="3 4">
    <name type="scientific">Amycolatopsis antarctica</name>
    <dbReference type="NCBI Taxonomy" id="1854586"/>
    <lineage>
        <taxon>Bacteria</taxon>
        <taxon>Bacillati</taxon>
        <taxon>Actinomycetota</taxon>
        <taxon>Actinomycetes</taxon>
        <taxon>Pseudonocardiales</taxon>
        <taxon>Pseudonocardiaceae</taxon>
        <taxon>Amycolatopsis</taxon>
    </lineage>
</organism>
<feature type="region of interest" description="Disordered" evidence="1">
    <location>
        <begin position="762"/>
        <end position="793"/>
    </location>
</feature>
<dbReference type="OrthoDB" id="4320047at2"/>
<dbReference type="RefSeq" id="WP_094862209.1">
    <property type="nucleotide sequence ID" value="NZ_NKYE01000004.1"/>
</dbReference>
<gene>
    <name evidence="3" type="ORF">CFN78_09240</name>
</gene>
<keyword evidence="2" id="KW-1133">Transmembrane helix</keyword>
<feature type="transmembrane region" description="Helical" evidence="2">
    <location>
        <begin position="176"/>
        <end position="194"/>
    </location>
</feature>
<dbReference type="SUPFAM" id="SSF53474">
    <property type="entry name" value="alpha/beta-Hydrolases"/>
    <property type="match status" value="1"/>
</dbReference>
<keyword evidence="4" id="KW-1185">Reference proteome</keyword>
<dbReference type="AlphaFoldDB" id="A0A263D5B5"/>
<feature type="transmembrane region" description="Helical" evidence="2">
    <location>
        <begin position="334"/>
        <end position="356"/>
    </location>
</feature>
<comment type="caution">
    <text evidence="3">The sequence shown here is derived from an EMBL/GenBank/DDBJ whole genome shotgun (WGS) entry which is preliminary data.</text>
</comment>
<feature type="transmembrane region" description="Helical" evidence="2">
    <location>
        <begin position="482"/>
        <end position="502"/>
    </location>
</feature>
<dbReference type="InParanoid" id="A0A263D5B5"/>
<feature type="transmembrane region" description="Helical" evidence="2">
    <location>
        <begin position="418"/>
        <end position="439"/>
    </location>
</feature>
<evidence type="ECO:0000313" key="3">
    <source>
        <dbReference type="EMBL" id="OZM73692.1"/>
    </source>
</evidence>
<evidence type="ECO:0000313" key="4">
    <source>
        <dbReference type="Proteomes" id="UP000242444"/>
    </source>
</evidence>
<dbReference type="Proteomes" id="UP000242444">
    <property type="component" value="Unassembled WGS sequence"/>
</dbReference>
<reference evidence="3 4" key="1">
    <citation type="submission" date="2017-07" db="EMBL/GenBank/DDBJ databases">
        <title>Amycolatopsis antarcticus sp. nov., isolated from the surface of an Antarcticus brown macroalga.</title>
        <authorList>
            <person name="Wang J."/>
            <person name="Leiva S."/>
            <person name="Huang J."/>
            <person name="Huang Y."/>
        </authorList>
    </citation>
    <scope>NUCLEOTIDE SEQUENCE [LARGE SCALE GENOMIC DNA]</scope>
    <source>
        <strain evidence="3 4">AU-G6</strain>
    </source>
</reference>